<feature type="transmembrane region" description="Helical" evidence="1">
    <location>
        <begin position="405"/>
        <end position="423"/>
    </location>
</feature>
<feature type="transmembrane region" description="Helical" evidence="1">
    <location>
        <begin position="476"/>
        <end position="496"/>
    </location>
</feature>
<feature type="transmembrane region" description="Helical" evidence="1">
    <location>
        <begin position="271"/>
        <end position="287"/>
    </location>
</feature>
<proteinExistence type="predicted"/>
<evidence type="ECO:0008006" key="4">
    <source>
        <dbReference type="Google" id="ProtNLM"/>
    </source>
</evidence>
<feature type="transmembrane region" description="Helical" evidence="1">
    <location>
        <begin position="220"/>
        <end position="236"/>
    </location>
</feature>
<feature type="transmembrane region" description="Helical" evidence="1">
    <location>
        <begin position="113"/>
        <end position="131"/>
    </location>
</feature>
<organism evidence="2 3">
    <name type="scientific">Giesbergeria sinuosa</name>
    <dbReference type="NCBI Taxonomy" id="80883"/>
    <lineage>
        <taxon>Bacteria</taxon>
        <taxon>Pseudomonadati</taxon>
        <taxon>Pseudomonadota</taxon>
        <taxon>Betaproteobacteria</taxon>
        <taxon>Burkholderiales</taxon>
        <taxon>Comamonadaceae</taxon>
        <taxon>Giesbergeria</taxon>
    </lineage>
</organism>
<feature type="transmembrane region" description="Helical" evidence="1">
    <location>
        <begin position="6"/>
        <end position="29"/>
    </location>
</feature>
<feature type="transmembrane region" description="Helical" evidence="1">
    <location>
        <begin position="375"/>
        <end position="398"/>
    </location>
</feature>
<feature type="transmembrane region" description="Helical" evidence="1">
    <location>
        <begin position="73"/>
        <end position="93"/>
    </location>
</feature>
<feature type="transmembrane region" description="Helical" evidence="1">
    <location>
        <begin position="316"/>
        <end position="333"/>
    </location>
</feature>
<evidence type="ECO:0000313" key="3">
    <source>
        <dbReference type="Proteomes" id="UP001596001"/>
    </source>
</evidence>
<keyword evidence="1" id="KW-0812">Transmembrane</keyword>
<name>A0ABV9QCS4_9BURK</name>
<comment type="caution">
    <text evidence="2">The sequence shown here is derived from an EMBL/GenBank/DDBJ whole genome shotgun (WGS) entry which is preliminary data.</text>
</comment>
<feature type="transmembrane region" description="Helical" evidence="1">
    <location>
        <begin position="193"/>
        <end position="213"/>
    </location>
</feature>
<dbReference type="EMBL" id="JBHSHJ010000003">
    <property type="protein sequence ID" value="MFC4788484.1"/>
    <property type="molecule type" value="Genomic_DNA"/>
</dbReference>
<evidence type="ECO:0000256" key="1">
    <source>
        <dbReference type="SAM" id="Phobius"/>
    </source>
</evidence>
<evidence type="ECO:0000313" key="2">
    <source>
        <dbReference type="EMBL" id="MFC4788484.1"/>
    </source>
</evidence>
<feature type="transmembrane region" description="Helical" evidence="1">
    <location>
        <begin position="41"/>
        <end position="67"/>
    </location>
</feature>
<keyword evidence="3" id="KW-1185">Reference proteome</keyword>
<keyword evidence="1" id="KW-1133">Transmembrane helix</keyword>
<protein>
    <recommendedName>
        <fullName evidence="4">Glycosyltransferase RgtA/B/C/D-like domain-containing protein</fullName>
    </recommendedName>
</protein>
<keyword evidence="1" id="KW-0472">Membrane</keyword>
<accession>A0ABV9QCS4</accession>
<dbReference type="RefSeq" id="WP_382430953.1">
    <property type="nucleotide sequence ID" value="NZ_JBHSHJ010000003.1"/>
</dbReference>
<sequence>MTADLLSVHATFAALMALLQWVGFMPLLWPWLAPTALGRQLGFVPALGLGMCLGLLANFQTFFFAVAVGQGALPAWALPTIAAALTFVAWAWLVRRFRHVHLGMPATPAKGRWYRHALAMAAVAIALALLAQDIARGVPGVFEAWDALVSWNRWATEWHRHVPPIYTMGYPQLLPTALAGLYGWIDPDAAQPVARLFILLFPVLPCLLLVDGYRRWRDDAFLWGCAAWLVLLRFAFRGMADSGYADVPVACFVSLTAYLLLLGYRGSIDRSMALTLAAIAAAAALLTKQPGGIAWLWWLGAAAAMWLRRQVPWSSIAFKALLFLALAAPWYLYTAWRIRMGVDVTNIGYLVGIIHADRNWIQRIGHALQGPLMDAFAGFGSATTAAGVVTVLLAMACMRVDGRRLVLGLCLPYLLLWASLFSYDSRNLLPVMVPVALALGFGVQWLLDQWDKVLPVTVAADGGGLVNWPLSGVGRWMSFGVLTVAAVLAWVAPWSIEDFRQRQHSLQQAADDPALNRYLLDYARDPGFGGLVLTTYAPMLMMEELRRHTPPLTDNPNLAPVLSQALVQGRPWCELQAISPRFSQIRYLLLHRFLLLPMIEASQADGSLRIVHEQGALRLMRVGCPSIDAKD</sequence>
<gene>
    <name evidence="2" type="ORF">ACFO6X_05730</name>
</gene>
<dbReference type="Proteomes" id="UP001596001">
    <property type="component" value="Unassembled WGS sequence"/>
</dbReference>
<reference evidence="3" key="1">
    <citation type="journal article" date="2019" name="Int. J. Syst. Evol. Microbiol.">
        <title>The Global Catalogue of Microorganisms (GCM) 10K type strain sequencing project: providing services to taxonomists for standard genome sequencing and annotation.</title>
        <authorList>
            <consortium name="The Broad Institute Genomics Platform"/>
            <consortium name="The Broad Institute Genome Sequencing Center for Infectious Disease"/>
            <person name="Wu L."/>
            <person name="Ma J."/>
        </authorList>
    </citation>
    <scope>NUCLEOTIDE SEQUENCE [LARGE SCALE GENOMIC DNA]</scope>
    <source>
        <strain evidence="3">CCUG 49452</strain>
    </source>
</reference>
<feature type="transmembrane region" description="Helical" evidence="1">
    <location>
        <begin position="429"/>
        <end position="446"/>
    </location>
</feature>
<feature type="transmembrane region" description="Helical" evidence="1">
    <location>
        <begin position="242"/>
        <end position="264"/>
    </location>
</feature>